<dbReference type="PANTHER" id="PTHR30269">
    <property type="entry name" value="TRANSMEMBRANE PROTEIN YFCA"/>
    <property type="match status" value="1"/>
</dbReference>
<dbReference type="EMBL" id="FWXR01000024">
    <property type="protein sequence ID" value="SMD07807.1"/>
    <property type="molecule type" value="Genomic_DNA"/>
</dbReference>
<evidence type="ECO:0000256" key="2">
    <source>
        <dbReference type="ARBA" id="ARBA00009142"/>
    </source>
</evidence>
<comment type="similarity">
    <text evidence="2 8">Belongs to the 4-toluene sulfonate uptake permease (TSUP) (TC 2.A.102) family.</text>
</comment>
<evidence type="ECO:0000313" key="10">
    <source>
        <dbReference type="Proteomes" id="UP000192656"/>
    </source>
</evidence>
<keyword evidence="10" id="KW-1185">Reference proteome</keyword>
<sequence length="255" mass="26366">MISPDSLGFGTWAEIAVIFVLGGMVKGAFGFGLPLTTMAMLPLFVPIEFALAINAIVMPFTNMAQFVQAGRMGETVARFAPSLLGLVLGIPLGAALVSTVRDSVLLIALGVFALAYVLLTLAKPALSIATSAEKPLGLGVGFVAGIVGALTTASGPLFVMYLVGLKIERRLYLSALSLFFILTGVLISGTFFLAGLIDLSRIGLGGFAVLASFAGMVIGNGLAKRISAERFRLVVLSFLAILAVNLVLTGAADLL</sequence>
<evidence type="ECO:0000256" key="1">
    <source>
        <dbReference type="ARBA" id="ARBA00004651"/>
    </source>
</evidence>
<gene>
    <name evidence="9" type="ORF">SAMN06297251_12426</name>
</gene>
<keyword evidence="3" id="KW-0813">Transport</keyword>
<evidence type="ECO:0000256" key="5">
    <source>
        <dbReference type="ARBA" id="ARBA00022692"/>
    </source>
</evidence>
<accession>A0A1W2EDS4</accession>
<dbReference type="Pfam" id="PF01925">
    <property type="entry name" value="TauE"/>
    <property type="match status" value="1"/>
</dbReference>
<evidence type="ECO:0000256" key="3">
    <source>
        <dbReference type="ARBA" id="ARBA00022448"/>
    </source>
</evidence>
<proteinExistence type="inferred from homology"/>
<keyword evidence="4 8" id="KW-1003">Cell membrane</keyword>
<dbReference type="RefSeq" id="WP_170923367.1">
    <property type="nucleotide sequence ID" value="NZ_FWXR01000024.1"/>
</dbReference>
<protein>
    <recommendedName>
        <fullName evidence="8">Probable membrane transporter protein</fullName>
    </recommendedName>
</protein>
<dbReference type="STRING" id="937218.SAMN06297251_12426"/>
<evidence type="ECO:0000256" key="4">
    <source>
        <dbReference type="ARBA" id="ARBA00022475"/>
    </source>
</evidence>
<feature type="transmembrane region" description="Helical" evidence="8">
    <location>
        <begin position="233"/>
        <end position="252"/>
    </location>
</feature>
<comment type="subcellular location">
    <subcellularLocation>
        <location evidence="1 8">Cell membrane</location>
        <topology evidence="1 8">Multi-pass membrane protein</topology>
    </subcellularLocation>
</comment>
<keyword evidence="5 8" id="KW-0812">Transmembrane</keyword>
<keyword evidence="7 8" id="KW-0472">Membrane</keyword>
<dbReference type="AlphaFoldDB" id="A0A1W2EDS4"/>
<feature type="transmembrane region" description="Helical" evidence="8">
    <location>
        <begin position="171"/>
        <end position="196"/>
    </location>
</feature>
<evidence type="ECO:0000256" key="8">
    <source>
        <dbReference type="RuleBase" id="RU363041"/>
    </source>
</evidence>
<dbReference type="PANTHER" id="PTHR30269:SF37">
    <property type="entry name" value="MEMBRANE TRANSPORTER PROTEIN"/>
    <property type="match status" value="1"/>
</dbReference>
<feature type="transmembrane region" description="Helical" evidence="8">
    <location>
        <begin position="79"/>
        <end position="97"/>
    </location>
</feature>
<feature type="transmembrane region" description="Helical" evidence="8">
    <location>
        <begin position="12"/>
        <end position="33"/>
    </location>
</feature>
<dbReference type="GO" id="GO:0005886">
    <property type="term" value="C:plasma membrane"/>
    <property type="evidence" value="ECO:0007669"/>
    <property type="project" value="UniProtKB-SubCell"/>
</dbReference>
<reference evidence="9 10" key="1">
    <citation type="submission" date="2017-04" db="EMBL/GenBank/DDBJ databases">
        <authorList>
            <person name="Afonso C.L."/>
            <person name="Miller P.J."/>
            <person name="Scott M.A."/>
            <person name="Spackman E."/>
            <person name="Goraichik I."/>
            <person name="Dimitrov K.M."/>
            <person name="Suarez D.L."/>
            <person name="Swayne D.E."/>
        </authorList>
    </citation>
    <scope>NUCLEOTIDE SEQUENCE [LARGE SCALE GENOMIC DNA]</scope>
    <source>
        <strain evidence="9 10">CGMCC 1.10972</strain>
    </source>
</reference>
<dbReference type="InterPro" id="IPR052017">
    <property type="entry name" value="TSUP"/>
</dbReference>
<feature type="transmembrane region" description="Helical" evidence="8">
    <location>
        <begin position="104"/>
        <end position="122"/>
    </location>
</feature>
<feature type="transmembrane region" description="Helical" evidence="8">
    <location>
        <begin position="142"/>
        <end position="164"/>
    </location>
</feature>
<dbReference type="InterPro" id="IPR002781">
    <property type="entry name" value="TM_pro_TauE-like"/>
</dbReference>
<feature type="transmembrane region" description="Helical" evidence="8">
    <location>
        <begin position="40"/>
        <end position="59"/>
    </location>
</feature>
<evidence type="ECO:0000256" key="7">
    <source>
        <dbReference type="ARBA" id="ARBA00023136"/>
    </source>
</evidence>
<evidence type="ECO:0000313" key="9">
    <source>
        <dbReference type="EMBL" id="SMD07807.1"/>
    </source>
</evidence>
<keyword evidence="6 8" id="KW-1133">Transmembrane helix</keyword>
<name>A0A1W2EDS4_9HYPH</name>
<feature type="transmembrane region" description="Helical" evidence="8">
    <location>
        <begin position="202"/>
        <end position="221"/>
    </location>
</feature>
<dbReference type="Proteomes" id="UP000192656">
    <property type="component" value="Unassembled WGS sequence"/>
</dbReference>
<organism evidence="9 10">
    <name type="scientific">Fulvimarina manganoxydans</name>
    <dbReference type="NCBI Taxonomy" id="937218"/>
    <lineage>
        <taxon>Bacteria</taxon>
        <taxon>Pseudomonadati</taxon>
        <taxon>Pseudomonadota</taxon>
        <taxon>Alphaproteobacteria</taxon>
        <taxon>Hyphomicrobiales</taxon>
        <taxon>Aurantimonadaceae</taxon>
        <taxon>Fulvimarina</taxon>
    </lineage>
</organism>
<evidence type="ECO:0000256" key="6">
    <source>
        <dbReference type="ARBA" id="ARBA00022989"/>
    </source>
</evidence>